<protein>
    <submittedName>
        <fullName evidence="2">Uncharacterized protein</fullName>
    </submittedName>
</protein>
<feature type="compositionally biased region" description="Basic and acidic residues" evidence="1">
    <location>
        <begin position="70"/>
        <end position="97"/>
    </location>
</feature>
<comment type="caution">
    <text evidence="2">The sequence shown here is derived from an EMBL/GenBank/DDBJ whole genome shotgun (WGS) entry which is preliminary data.</text>
</comment>
<evidence type="ECO:0000313" key="3">
    <source>
        <dbReference type="Proteomes" id="UP001303046"/>
    </source>
</evidence>
<evidence type="ECO:0000313" key="2">
    <source>
        <dbReference type="EMBL" id="KAK6751189.1"/>
    </source>
</evidence>
<sequence>MGNICFDTLNEESYRRVLKSEGAGPRRFGPPPPSVSGSPLQTSSKVDTKPNTVRLDSQASVLAGSQTATRDARRTRGDGRADEPCQIQRTHELPLNR</sequence>
<feature type="region of interest" description="Disordered" evidence="1">
    <location>
        <begin position="18"/>
        <end position="97"/>
    </location>
</feature>
<evidence type="ECO:0000256" key="1">
    <source>
        <dbReference type="SAM" id="MobiDB-lite"/>
    </source>
</evidence>
<reference evidence="2 3" key="1">
    <citation type="submission" date="2023-08" db="EMBL/GenBank/DDBJ databases">
        <title>A Necator americanus chromosomal reference genome.</title>
        <authorList>
            <person name="Ilik V."/>
            <person name="Petrzelkova K.J."/>
            <person name="Pardy F."/>
            <person name="Fuh T."/>
            <person name="Niatou-Singa F.S."/>
            <person name="Gouil Q."/>
            <person name="Baker L."/>
            <person name="Ritchie M.E."/>
            <person name="Jex A.R."/>
            <person name="Gazzola D."/>
            <person name="Li H."/>
            <person name="Toshio Fujiwara R."/>
            <person name="Zhan B."/>
            <person name="Aroian R.V."/>
            <person name="Pafco B."/>
            <person name="Schwarz E.M."/>
        </authorList>
    </citation>
    <scope>NUCLEOTIDE SEQUENCE [LARGE SCALE GENOMIC DNA]</scope>
    <source>
        <strain evidence="2 3">Aroian</strain>
        <tissue evidence="2">Whole animal</tissue>
    </source>
</reference>
<accession>A0ABR1DL52</accession>
<feature type="compositionally biased region" description="Polar residues" evidence="1">
    <location>
        <begin position="40"/>
        <end position="66"/>
    </location>
</feature>
<organism evidence="2 3">
    <name type="scientific">Necator americanus</name>
    <name type="common">Human hookworm</name>
    <dbReference type="NCBI Taxonomy" id="51031"/>
    <lineage>
        <taxon>Eukaryota</taxon>
        <taxon>Metazoa</taxon>
        <taxon>Ecdysozoa</taxon>
        <taxon>Nematoda</taxon>
        <taxon>Chromadorea</taxon>
        <taxon>Rhabditida</taxon>
        <taxon>Rhabditina</taxon>
        <taxon>Rhabditomorpha</taxon>
        <taxon>Strongyloidea</taxon>
        <taxon>Ancylostomatidae</taxon>
        <taxon>Bunostominae</taxon>
        <taxon>Necator</taxon>
    </lineage>
</organism>
<keyword evidence="3" id="KW-1185">Reference proteome</keyword>
<dbReference type="EMBL" id="JAVFWL010000004">
    <property type="protein sequence ID" value="KAK6751189.1"/>
    <property type="molecule type" value="Genomic_DNA"/>
</dbReference>
<gene>
    <name evidence="2" type="primary">Necator_chrIV.g16184</name>
    <name evidence="2" type="ORF">RB195_002888</name>
</gene>
<name>A0ABR1DL52_NECAM</name>
<dbReference type="Proteomes" id="UP001303046">
    <property type="component" value="Unassembled WGS sequence"/>
</dbReference>
<proteinExistence type="predicted"/>